<name>F1YLB1_9ACTN</name>
<comment type="caution">
    <text evidence="2">The sequence shown here is derived from an EMBL/GenBank/DDBJ whole genome shotgun (WGS) entry which is preliminary data.</text>
</comment>
<dbReference type="OrthoDB" id="214902at2"/>
<reference evidence="2 3" key="1">
    <citation type="journal article" date="2011" name="J. Bacteriol.">
        <title>Draft Genome Sequence of Gordonia neofelifaecis NRRL B-59395, a Cholesterol-Degrading Actinomycete.</title>
        <authorList>
            <person name="Ge F."/>
            <person name="Li W."/>
            <person name="Chen G."/>
            <person name="Liu Y."/>
            <person name="Zhang G."/>
            <person name="Yong B."/>
            <person name="Wang Q."/>
            <person name="Wang N."/>
            <person name="Huang Z."/>
            <person name="Li W."/>
            <person name="Wang J."/>
            <person name="Wu C."/>
            <person name="Xie Q."/>
            <person name="Liu G."/>
        </authorList>
    </citation>
    <scope>NUCLEOTIDE SEQUENCE [LARGE SCALE GENOMIC DNA]</scope>
    <source>
        <strain evidence="2 3">NRRL B-59395</strain>
    </source>
</reference>
<evidence type="ECO:0000313" key="3">
    <source>
        <dbReference type="Proteomes" id="UP000035065"/>
    </source>
</evidence>
<evidence type="ECO:0000259" key="1">
    <source>
        <dbReference type="Pfam" id="PF04993"/>
    </source>
</evidence>
<dbReference type="EMBL" id="AEUD01000011">
    <property type="protein sequence ID" value="EGD54571.1"/>
    <property type="molecule type" value="Genomic_DNA"/>
</dbReference>
<dbReference type="STRING" id="644548.SCNU_13353"/>
<proteinExistence type="predicted"/>
<dbReference type="AlphaFoldDB" id="F1YLB1"/>
<dbReference type="InterPro" id="IPR007076">
    <property type="entry name" value="TfoX_N"/>
</dbReference>
<keyword evidence="3" id="KW-1185">Reference proteome</keyword>
<dbReference type="Pfam" id="PF04993">
    <property type="entry name" value="TfoX_N"/>
    <property type="match status" value="1"/>
</dbReference>
<evidence type="ECO:0000313" key="2">
    <source>
        <dbReference type="EMBL" id="EGD54571.1"/>
    </source>
</evidence>
<dbReference type="eggNOG" id="COG3070">
    <property type="taxonomic scope" value="Bacteria"/>
</dbReference>
<feature type="domain" description="TfoX N-terminal" evidence="1">
    <location>
        <begin position="24"/>
        <end position="103"/>
    </location>
</feature>
<dbReference type="Proteomes" id="UP000035065">
    <property type="component" value="Unassembled WGS sequence"/>
</dbReference>
<protein>
    <recommendedName>
        <fullName evidence="1">TfoX N-terminal domain-containing protein</fullName>
    </recommendedName>
</protein>
<gene>
    <name evidence="2" type="ORF">SCNU_13353</name>
</gene>
<dbReference type="RefSeq" id="WP_009679873.1">
    <property type="nucleotide sequence ID" value="NZ_AEUD01000011.1"/>
</dbReference>
<sequence>MASSMQAELVDRLRALFDAAFTREVSMFGGLAFMVDQKLVVSARRAGDLLVRIPKERFDELTSLPGVSEAVMGRDRVMGRNWVAVSAKAVAADADLSRWVEIARSSASGH</sequence>
<accession>F1YLB1</accession>
<dbReference type="SUPFAM" id="SSF159894">
    <property type="entry name" value="YgaC/TfoX-N like"/>
    <property type="match status" value="1"/>
</dbReference>
<organism evidence="2 3">
    <name type="scientific">Gordonia neofelifaecis NRRL B-59395</name>
    <dbReference type="NCBI Taxonomy" id="644548"/>
    <lineage>
        <taxon>Bacteria</taxon>
        <taxon>Bacillati</taxon>
        <taxon>Actinomycetota</taxon>
        <taxon>Actinomycetes</taxon>
        <taxon>Mycobacteriales</taxon>
        <taxon>Gordoniaceae</taxon>
        <taxon>Gordonia</taxon>
    </lineage>
</organism>